<dbReference type="AlphaFoldDB" id="A0A399R007"/>
<feature type="binding site" evidence="7">
    <location>
        <position position="34"/>
    </location>
    <ligand>
        <name>Mg(2+)</name>
        <dbReference type="ChEBI" id="CHEBI:18420"/>
    </ligand>
</feature>
<dbReference type="PRINTS" id="PR01100">
    <property type="entry name" value="SHIKIMTKNASE"/>
</dbReference>
<proteinExistence type="inferred from homology"/>
<protein>
    <recommendedName>
        <fullName evidence="7">Shikimate kinase</fullName>
        <shortName evidence="7">SK</shortName>
        <ecNumber evidence="7">2.7.1.71</ecNumber>
    </recommendedName>
</protein>
<feature type="binding site" evidence="7">
    <location>
        <position position="98"/>
    </location>
    <ligand>
        <name>substrate</name>
    </ligand>
</feature>
<evidence type="ECO:0000256" key="3">
    <source>
        <dbReference type="ARBA" id="ARBA00022741"/>
    </source>
</evidence>
<comment type="caution">
    <text evidence="8">The sequence shown here is derived from an EMBL/GenBank/DDBJ whole genome shotgun (WGS) entry which is preliminary data.</text>
</comment>
<feature type="binding site" evidence="7">
    <location>
        <begin position="30"/>
        <end position="35"/>
    </location>
    <ligand>
        <name>ATP</name>
        <dbReference type="ChEBI" id="CHEBI:30616"/>
    </ligand>
</feature>
<keyword evidence="7" id="KW-0460">Magnesium</keyword>
<reference evidence="8 9" key="1">
    <citation type="submission" date="2018-08" db="EMBL/GenBank/DDBJ databases">
        <title>Henriciella mobilis sp. nov., isolated from seawater.</title>
        <authorList>
            <person name="Cheng H."/>
            <person name="Wu Y.-H."/>
            <person name="Xu X.-W."/>
            <person name="Guo L.-L."/>
        </authorList>
    </citation>
    <scope>NUCLEOTIDE SEQUENCE [LARGE SCALE GENOMIC DNA]</scope>
    <source>
        <strain evidence="8 9">CCUG66934</strain>
    </source>
</reference>
<dbReference type="HAMAP" id="MF_00109">
    <property type="entry name" value="Shikimate_kinase"/>
    <property type="match status" value="1"/>
</dbReference>
<dbReference type="GO" id="GO:0009073">
    <property type="term" value="P:aromatic amino acid family biosynthetic process"/>
    <property type="evidence" value="ECO:0007669"/>
    <property type="project" value="UniProtKB-KW"/>
</dbReference>
<dbReference type="GO" id="GO:0005524">
    <property type="term" value="F:ATP binding"/>
    <property type="evidence" value="ECO:0007669"/>
    <property type="project" value="UniProtKB-UniRule"/>
</dbReference>
<dbReference type="GO" id="GO:0004765">
    <property type="term" value="F:shikimate kinase activity"/>
    <property type="evidence" value="ECO:0007669"/>
    <property type="project" value="UniProtKB-UniRule"/>
</dbReference>
<dbReference type="UniPathway" id="UPA00053">
    <property type="reaction ID" value="UER00088"/>
</dbReference>
<feature type="binding site" evidence="7">
    <location>
        <position position="136"/>
    </location>
    <ligand>
        <name>ATP</name>
        <dbReference type="ChEBI" id="CHEBI:30616"/>
    </ligand>
</feature>
<dbReference type="SUPFAM" id="SSF52540">
    <property type="entry name" value="P-loop containing nucleoside triphosphate hydrolases"/>
    <property type="match status" value="1"/>
</dbReference>
<evidence type="ECO:0000313" key="9">
    <source>
        <dbReference type="Proteomes" id="UP000265431"/>
    </source>
</evidence>
<evidence type="ECO:0000256" key="6">
    <source>
        <dbReference type="ARBA" id="ARBA00023141"/>
    </source>
</evidence>
<evidence type="ECO:0000313" key="8">
    <source>
        <dbReference type="EMBL" id="RIJ24253.1"/>
    </source>
</evidence>
<dbReference type="GO" id="GO:0009423">
    <property type="term" value="P:chorismate biosynthetic process"/>
    <property type="evidence" value="ECO:0007669"/>
    <property type="project" value="UniProtKB-UniRule"/>
</dbReference>
<evidence type="ECO:0000256" key="1">
    <source>
        <dbReference type="ARBA" id="ARBA00022605"/>
    </source>
</evidence>
<comment type="pathway">
    <text evidence="7">Metabolic intermediate biosynthesis; chorismate biosynthesis; chorismate from D-erythrose 4-phosphate and phosphoenolpyruvate: step 5/7.</text>
</comment>
<evidence type="ECO:0000256" key="4">
    <source>
        <dbReference type="ARBA" id="ARBA00022777"/>
    </source>
</evidence>
<dbReference type="EC" id="2.7.1.71" evidence="7"/>
<keyword evidence="6 7" id="KW-0057">Aromatic amino acid biosynthesis</keyword>
<keyword evidence="1 7" id="KW-0028">Amino-acid biosynthesis</keyword>
<sequence>MTTKSSYTADPARIGQAISKRTVALVGLMGAGKSTVGRRLADTLGRQFYDSDNEIEKAASLSISDIFALHGEEEFRRGERRVLERLLNEAPHVLATGGGAYLNPDTRDLLREKAITIWLNADLETLWRRVSRRSHRPLLKADNPKGVLSRLLDERTPIYEKADLVVTSEEGPHRATVNAILKALDEWSQTHND</sequence>
<comment type="function">
    <text evidence="7">Catalyzes the specific phosphorylation of the 3-hydroxyl group of shikimic acid using ATP as a cosubstrate.</text>
</comment>
<dbReference type="GO" id="GO:0008652">
    <property type="term" value="P:amino acid biosynthetic process"/>
    <property type="evidence" value="ECO:0007669"/>
    <property type="project" value="UniProtKB-KW"/>
</dbReference>
<comment type="caution">
    <text evidence="7">Lacks conserved residue(s) required for the propagation of feature annotation.</text>
</comment>
<dbReference type="InterPro" id="IPR027417">
    <property type="entry name" value="P-loop_NTPase"/>
</dbReference>
<keyword evidence="3 7" id="KW-0547">Nucleotide-binding</keyword>
<dbReference type="NCBIfam" id="NF010552">
    <property type="entry name" value="PRK13946.1"/>
    <property type="match status" value="1"/>
</dbReference>
<comment type="catalytic activity">
    <reaction evidence="7">
        <text>shikimate + ATP = 3-phosphoshikimate + ADP + H(+)</text>
        <dbReference type="Rhea" id="RHEA:13121"/>
        <dbReference type="ChEBI" id="CHEBI:15378"/>
        <dbReference type="ChEBI" id="CHEBI:30616"/>
        <dbReference type="ChEBI" id="CHEBI:36208"/>
        <dbReference type="ChEBI" id="CHEBI:145989"/>
        <dbReference type="ChEBI" id="CHEBI:456216"/>
        <dbReference type="EC" id="2.7.1.71"/>
    </reaction>
</comment>
<dbReference type="GO" id="GO:0000287">
    <property type="term" value="F:magnesium ion binding"/>
    <property type="evidence" value="ECO:0007669"/>
    <property type="project" value="UniProtKB-UniRule"/>
</dbReference>
<comment type="similarity">
    <text evidence="7">Belongs to the shikimate kinase family.</text>
</comment>
<feature type="binding site" evidence="7">
    <location>
        <position position="155"/>
    </location>
    <ligand>
        <name>substrate</name>
    </ligand>
</feature>
<keyword evidence="7" id="KW-0479">Metal-binding</keyword>
<name>A0A399R007_9PROT</name>
<dbReference type="InterPro" id="IPR000623">
    <property type="entry name" value="Shikimate_kinase/TSH1"/>
</dbReference>
<feature type="binding site" evidence="7">
    <location>
        <position position="76"/>
    </location>
    <ligand>
        <name>substrate</name>
    </ligand>
</feature>
<organism evidence="8 9">
    <name type="scientific">Henriciella barbarensis</name>
    <dbReference type="NCBI Taxonomy" id="86342"/>
    <lineage>
        <taxon>Bacteria</taxon>
        <taxon>Pseudomonadati</taxon>
        <taxon>Pseudomonadota</taxon>
        <taxon>Alphaproteobacteria</taxon>
        <taxon>Hyphomonadales</taxon>
        <taxon>Hyphomonadaceae</taxon>
        <taxon>Henriciella</taxon>
    </lineage>
</organism>
<dbReference type="PANTHER" id="PTHR21087:SF16">
    <property type="entry name" value="SHIKIMATE KINASE 1, CHLOROPLASTIC"/>
    <property type="match status" value="1"/>
</dbReference>
<keyword evidence="5 7" id="KW-0067">ATP-binding</keyword>
<evidence type="ECO:0000256" key="7">
    <source>
        <dbReference type="HAMAP-Rule" id="MF_00109"/>
    </source>
</evidence>
<keyword evidence="9" id="KW-1185">Reference proteome</keyword>
<dbReference type="CDD" id="cd00464">
    <property type="entry name" value="SK"/>
    <property type="match status" value="1"/>
</dbReference>
<comment type="cofactor">
    <cofactor evidence="7">
        <name>Mg(2+)</name>
        <dbReference type="ChEBI" id="CHEBI:18420"/>
    </cofactor>
    <text evidence="7">Binds 1 Mg(2+) ion per subunit.</text>
</comment>
<dbReference type="Pfam" id="PF01202">
    <property type="entry name" value="SKI"/>
    <property type="match status" value="1"/>
</dbReference>
<comment type="subunit">
    <text evidence="7">Monomer.</text>
</comment>
<keyword evidence="7" id="KW-0963">Cytoplasm</keyword>
<dbReference type="RefSeq" id="WP_119379442.1">
    <property type="nucleotide sequence ID" value="NZ_QWGB01000005.1"/>
</dbReference>
<dbReference type="Gene3D" id="3.40.50.300">
    <property type="entry name" value="P-loop containing nucleotide triphosphate hydrolases"/>
    <property type="match status" value="1"/>
</dbReference>
<keyword evidence="4 7" id="KW-0418">Kinase</keyword>
<feature type="binding site" evidence="7">
    <location>
        <position position="52"/>
    </location>
    <ligand>
        <name>substrate</name>
    </ligand>
</feature>
<dbReference type="EMBL" id="QWGB01000005">
    <property type="protein sequence ID" value="RIJ24253.1"/>
    <property type="molecule type" value="Genomic_DNA"/>
</dbReference>
<dbReference type="GO" id="GO:0005829">
    <property type="term" value="C:cytosol"/>
    <property type="evidence" value="ECO:0007669"/>
    <property type="project" value="TreeGrafter"/>
</dbReference>
<evidence type="ECO:0000256" key="2">
    <source>
        <dbReference type="ARBA" id="ARBA00022679"/>
    </source>
</evidence>
<evidence type="ECO:0000256" key="5">
    <source>
        <dbReference type="ARBA" id="ARBA00022840"/>
    </source>
</evidence>
<dbReference type="PANTHER" id="PTHR21087">
    <property type="entry name" value="SHIKIMATE KINASE"/>
    <property type="match status" value="1"/>
</dbReference>
<keyword evidence="2 7" id="KW-0808">Transferase</keyword>
<dbReference type="OrthoDB" id="9800332at2"/>
<comment type="subcellular location">
    <subcellularLocation>
        <location evidence="7">Cytoplasm</location>
    </subcellularLocation>
</comment>
<dbReference type="InterPro" id="IPR031322">
    <property type="entry name" value="Shikimate/glucono_kinase"/>
</dbReference>
<accession>A0A399R007</accession>
<dbReference type="Proteomes" id="UP000265431">
    <property type="component" value="Unassembled WGS sequence"/>
</dbReference>
<gene>
    <name evidence="7" type="primary">aroK</name>
    <name evidence="8" type="ORF">D1224_08425</name>
</gene>